<sequence>MTILTTDTIGIPNDVTCIIAFAFSSDEVATAEAAVFVFCNTRVASPNGSHFPKTCPVRRAFTISMIEQTIGMRVFITGTGMVSPRGVGREELGVGREKS</sequence>
<accession>A0A6S6T3S4</accession>
<reference evidence="1" key="1">
    <citation type="submission" date="2020-01" db="EMBL/GenBank/DDBJ databases">
        <authorList>
            <person name="Meier V. D."/>
            <person name="Meier V D."/>
        </authorList>
    </citation>
    <scope>NUCLEOTIDE SEQUENCE</scope>
    <source>
        <strain evidence="1">HLG_WM_MAG_07</strain>
    </source>
</reference>
<dbReference type="AlphaFoldDB" id="A0A6S6T3S4"/>
<organism evidence="1">
    <name type="scientific">uncultured Thiotrichaceae bacterium</name>
    <dbReference type="NCBI Taxonomy" id="298394"/>
    <lineage>
        <taxon>Bacteria</taxon>
        <taxon>Pseudomonadati</taxon>
        <taxon>Pseudomonadota</taxon>
        <taxon>Gammaproteobacteria</taxon>
        <taxon>Thiotrichales</taxon>
        <taxon>Thiotrichaceae</taxon>
        <taxon>environmental samples</taxon>
    </lineage>
</organism>
<dbReference type="EMBL" id="CACVAY010000061">
    <property type="protein sequence ID" value="CAA6813393.1"/>
    <property type="molecule type" value="Genomic_DNA"/>
</dbReference>
<protein>
    <submittedName>
        <fullName evidence="1">Uncharacterized protein</fullName>
    </submittedName>
</protein>
<evidence type="ECO:0000313" key="1">
    <source>
        <dbReference type="EMBL" id="CAA6813393.1"/>
    </source>
</evidence>
<proteinExistence type="predicted"/>
<name>A0A6S6T3S4_9GAMM</name>
<gene>
    <name evidence="1" type="ORF">HELGO_WM14967</name>
</gene>